<evidence type="ECO:0000313" key="2">
    <source>
        <dbReference type="EMBL" id="AIA89592.1"/>
    </source>
</evidence>
<feature type="domain" description="Glycosyl transferase family 51" evidence="1">
    <location>
        <begin position="3"/>
        <end position="76"/>
    </location>
</feature>
<dbReference type="InterPro" id="IPR001264">
    <property type="entry name" value="Glyco_trans_51"/>
</dbReference>
<dbReference type="SUPFAM" id="SSF53955">
    <property type="entry name" value="Lysozyme-like"/>
    <property type="match status" value="1"/>
</dbReference>
<sequence>SHSLATRYSRNEILQAYLDSIRLTSETIGVRAAYSDLFGDSDMTKLNASSSESIARTAFMAGLGQAPTQYTTNFETAPKGYLSGKQRTIIVLGVMKEKDLISEKQYNDTVKYVKSKDFKLIT</sequence>
<reference evidence="2" key="1">
    <citation type="journal article" date="2013" name="Environ. Microbiol.">
        <title>Seasonally variable intestinal metagenomes of the red palm weevil (Rhynchophorus ferrugineus).</title>
        <authorList>
            <person name="Jia S."/>
            <person name="Zhang X."/>
            <person name="Zhang G."/>
            <person name="Yin A."/>
            <person name="Zhang S."/>
            <person name="Li F."/>
            <person name="Wang L."/>
            <person name="Zhao D."/>
            <person name="Yun Q."/>
            <person name="Tala"/>
            <person name="Wang J."/>
            <person name="Sun G."/>
            <person name="Baabdullah M."/>
            <person name="Yu X."/>
            <person name="Hu S."/>
            <person name="Al-Mssallem I.S."/>
            <person name="Yu J."/>
        </authorList>
    </citation>
    <scope>NUCLEOTIDE SEQUENCE</scope>
</reference>
<dbReference type="InterPro" id="IPR036950">
    <property type="entry name" value="PBP_transglycosylase"/>
</dbReference>
<dbReference type="Gene3D" id="1.10.3810.10">
    <property type="entry name" value="Biosynthetic peptidoglycan transglycosylase-like"/>
    <property type="match status" value="1"/>
</dbReference>
<dbReference type="InterPro" id="IPR023346">
    <property type="entry name" value="Lysozyme-like_dom_sf"/>
</dbReference>
<dbReference type="EMBL" id="KF122296">
    <property type="protein sequence ID" value="AIA89592.1"/>
    <property type="molecule type" value="Genomic_DNA"/>
</dbReference>
<protein>
    <submittedName>
        <fullName evidence="2">CAZy families GT51 protein</fullName>
    </submittedName>
</protein>
<feature type="non-terminal residue" evidence="2">
    <location>
        <position position="1"/>
    </location>
</feature>
<dbReference type="Pfam" id="PF00912">
    <property type="entry name" value="Transgly"/>
    <property type="match status" value="1"/>
</dbReference>
<dbReference type="AlphaFoldDB" id="A0A060C3S8"/>
<accession>A0A060C3S8</accession>
<name>A0A060C3S8_9BACI</name>
<proteinExistence type="predicted"/>
<organism evidence="2">
    <name type="scientific">uncultured Bacillus sp</name>
    <dbReference type="NCBI Taxonomy" id="83428"/>
    <lineage>
        <taxon>Bacteria</taxon>
        <taxon>Bacillati</taxon>
        <taxon>Bacillota</taxon>
        <taxon>Bacilli</taxon>
        <taxon>Bacillales</taxon>
        <taxon>Bacillaceae</taxon>
        <taxon>Bacillus</taxon>
        <taxon>environmental samples</taxon>
    </lineage>
</organism>
<feature type="non-terminal residue" evidence="2">
    <location>
        <position position="122"/>
    </location>
</feature>
<evidence type="ECO:0000259" key="1">
    <source>
        <dbReference type="Pfam" id="PF00912"/>
    </source>
</evidence>